<evidence type="ECO:0000256" key="12">
    <source>
        <dbReference type="ARBA" id="ARBA00023242"/>
    </source>
</evidence>
<dbReference type="GO" id="GO:0070762">
    <property type="term" value="C:nuclear pore transmembrane ring"/>
    <property type="evidence" value="ECO:0007669"/>
    <property type="project" value="TreeGrafter"/>
</dbReference>
<dbReference type="InterPro" id="IPR019049">
    <property type="entry name" value="Nucleoporin_prot_Ndc1/Nup"/>
</dbReference>
<dbReference type="GO" id="GO:0005816">
    <property type="term" value="C:spindle pole body"/>
    <property type="evidence" value="ECO:0007669"/>
    <property type="project" value="TreeGrafter"/>
</dbReference>
<keyword evidence="5 13" id="KW-0812">Transmembrane</keyword>
<name>A0A8J5QL27_9ASCO</name>
<dbReference type="GO" id="GO:0015031">
    <property type="term" value="P:protein transport"/>
    <property type="evidence" value="ECO:0007669"/>
    <property type="project" value="UniProtKB-KW"/>
</dbReference>
<keyword evidence="9" id="KW-0811">Translocation</keyword>
<evidence type="ECO:0000256" key="4">
    <source>
        <dbReference type="ARBA" id="ARBA00022448"/>
    </source>
</evidence>
<dbReference type="Pfam" id="PF09531">
    <property type="entry name" value="Ndc1_Nup"/>
    <property type="match status" value="1"/>
</dbReference>
<accession>A0A8J5QL27</accession>
<feature type="transmembrane region" description="Helical" evidence="13">
    <location>
        <begin position="193"/>
        <end position="214"/>
    </location>
</feature>
<keyword evidence="12" id="KW-0539">Nucleus</keyword>
<keyword evidence="8 13" id="KW-1133">Transmembrane helix</keyword>
<feature type="transmembrane region" description="Helical" evidence="13">
    <location>
        <begin position="31"/>
        <end position="49"/>
    </location>
</feature>
<keyword evidence="7" id="KW-0653">Protein transport</keyword>
<dbReference type="RefSeq" id="XP_049262685.1">
    <property type="nucleotide sequence ID" value="XM_049407892.1"/>
</dbReference>
<dbReference type="OrthoDB" id="67850at2759"/>
<feature type="transmembrane region" description="Helical" evidence="13">
    <location>
        <begin position="55"/>
        <end position="76"/>
    </location>
</feature>
<evidence type="ECO:0000313" key="14">
    <source>
        <dbReference type="EMBL" id="KAG7662452.1"/>
    </source>
</evidence>
<keyword evidence="11 13" id="KW-0472">Membrane</keyword>
<keyword evidence="10" id="KW-0906">Nuclear pore complex</keyword>
<keyword evidence="4" id="KW-0813">Transport</keyword>
<dbReference type="EMBL" id="JAGSYN010000178">
    <property type="protein sequence ID" value="KAG7662452.1"/>
    <property type="molecule type" value="Genomic_DNA"/>
</dbReference>
<dbReference type="AlphaFoldDB" id="A0A8J5QL27"/>
<comment type="subcellular location">
    <subcellularLocation>
        <location evidence="1">Nucleus membrane</location>
        <topology evidence="1">Multi-pass membrane protein</topology>
    </subcellularLocation>
    <subcellularLocation>
        <location evidence="2">Nucleus</location>
        <location evidence="2">Nuclear pore complex</location>
    </subcellularLocation>
</comment>
<evidence type="ECO:0000256" key="10">
    <source>
        <dbReference type="ARBA" id="ARBA00023132"/>
    </source>
</evidence>
<dbReference type="GO" id="GO:0070631">
    <property type="term" value="P:spindle pole body localization"/>
    <property type="evidence" value="ECO:0007669"/>
    <property type="project" value="TreeGrafter"/>
</dbReference>
<dbReference type="GO" id="GO:0031965">
    <property type="term" value="C:nuclear membrane"/>
    <property type="evidence" value="ECO:0007669"/>
    <property type="project" value="UniProtKB-SubCell"/>
</dbReference>
<dbReference type="Proteomes" id="UP000694255">
    <property type="component" value="Unassembled WGS sequence"/>
</dbReference>
<evidence type="ECO:0000313" key="15">
    <source>
        <dbReference type="Proteomes" id="UP000694255"/>
    </source>
</evidence>
<proteinExistence type="inferred from homology"/>
<evidence type="ECO:0000256" key="5">
    <source>
        <dbReference type="ARBA" id="ARBA00022692"/>
    </source>
</evidence>
<keyword evidence="15" id="KW-1185">Reference proteome</keyword>
<evidence type="ECO:0000256" key="8">
    <source>
        <dbReference type="ARBA" id="ARBA00022989"/>
    </source>
</evidence>
<evidence type="ECO:0000256" key="2">
    <source>
        <dbReference type="ARBA" id="ARBA00004567"/>
    </source>
</evidence>
<evidence type="ECO:0000256" key="1">
    <source>
        <dbReference type="ARBA" id="ARBA00004232"/>
    </source>
</evidence>
<gene>
    <name evidence="14" type="ORF">J8A68_003983</name>
</gene>
<dbReference type="GO" id="GO:0006999">
    <property type="term" value="P:nuclear pore organization"/>
    <property type="evidence" value="ECO:0007669"/>
    <property type="project" value="TreeGrafter"/>
</dbReference>
<dbReference type="PANTHER" id="PTHR13269:SF6">
    <property type="entry name" value="NUCLEOPORIN NDC1"/>
    <property type="match status" value="1"/>
</dbReference>
<comment type="caution">
    <text evidence="14">The sequence shown here is derived from an EMBL/GenBank/DDBJ whole genome shotgun (WGS) entry which is preliminary data.</text>
</comment>
<comment type="similarity">
    <text evidence="3">Belongs to the NDC1 family.</text>
</comment>
<dbReference type="GO" id="GO:0051028">
    <property type="term" value="P:mRNA transport"/>
    <property type="evidence" value="ECO:0007669"/>
    <property type="project" value="UniProtKB-KW"/>
</dbReference>
<keyword evidence="6" id="KW-0509">mRNA transport</keyword>
<dbReference type="GeneID" id="73470783"/>
<sequence length="652" mass="74820">MDTSTTTPTGVKVVNNYQYIFGKVLNKRLKFILNINILLALLISIILRLPFGQFWFNLLLTISIRGPILFLAFSLIRQARKTHSTVDYTIHKTLGSQIYYTLFSMNFLTNSIYYVLSGYLIAGVFIFQLSFTFDYYLLSKEYRKNPLINDQWVFYWYYPLFMGLFYSCHQLIFQRNRLQFEYGHTKKNPANYLFGHLPQLLGNSIGLNIFITLLTPASYWIIKPLIYKANILIILLLGLDTKIPMNNTTWTTYFQLAFLSNITLLSWEIINHAFNVYATIGCLDGKKPISTYSSDPIHCLLSGLRNVDPDYQLSRLTAFQELAYIATTTEPDGKKLRSAIFSARSKKGYVWPAIFDECSLIIKETTDRINYRTAADLKALKESQINIKGDVNIGLRGRNRGGSVVDDDIFGNSFISSPIAKSSPVSPLKSYGDTLDSKKIEEKTTNPLVIFINQSLVVPLQSLISTFSTGVNTKDQKFLTQLKSIYTKLSQIYNIYHQKFLQTWLGLFFRTTLKRDTESRVINPVNFGNAIIAISNLLQHSVEEDKNNTITANDVSEILNLLERPIRACSNYTDYIPASVYLSQQQRDNPRIAKRHLIAILHDLTMHEFYENCVKFNGKLNDLVLNPRTYKLAKWVIDIAIAEQQQSIRTHV</sequence>
<dbReference type="GO" id="GO:0106166">
    <property type="term" value="F:spindle pole body-nuclear membrane anchor activity"/>
    <property type="evidence" value="ECO:0007669"/>
    <property type="project" value="TreeGrafter"/>
</dbReference>
<feature type="transmembrane region" description="Helical" evidence="13">
    <location>
        <begin position="112"/>
        <end position="133"/>
    </location>
</feature>
<dbReference type="PANTHER" id="PTHR13269">
    <property type="entry name" value="NUCLEOPORIN NDC1"/>
    <property type="match status" value="1"/>
</dbReference>
<feature type="transmembrane region" description="Helical" evidence="13">
    <location>
        <begin position="153"/>
        <end position="173"/>
    </location>
</feature>
<evidence type="ECO:0000256" key="3">
    <source>
        <dbReference type="ARBA" id="ARBA00005760"/>
    </source>
</evidence>
<evidence type="ECO:0000256" key="13">
    <source>
        <dbReference type="SAM" id="Phobius"/>
    </source>
</evidence>
<evidence type="ECO:0000256" key="11">
    <source>
        <dbReference type="ARBA" id="ARBA00023136"/>
    </source>
</evidence>
<evidence type="ECO:0000256" key="7">
    <source>
        <dbReference type="ARBA" id="ARBA00022927"/>
    </source>
</evidence>
<protein>
    <submittedName>
        <fullName evidence="14">NDC1</fullName>
    </submittedName>
</protein>
<evidence type="ECO:0000256" key="9">
    <source>
        <dbReference type="ARBA" id="ARBA00023010"/>
    </source>
</evidence>
<organism evidence="14 15">
    <name type="scientific">[Candida] subhashii</name>
    <dbReference type="NCBI Taxonomy" id="561895"/>
    <lineage>
        <taxon>Eukaryota</taxon>
        <taxon>Fungi</taxon>
        <taxon>Dikarya</taxon>
        <taxon>Ascomycota</taxon>
        <taxon>Saccharomycotina</taxon>
        <taxon>Pichiomycetes</taxon>
        <taxon>Debaryomycetaceae</taxon>
        <taxon>Spathaspora</taxon>
    </lineage>
</organism>
<evidence type="ECO:0000256" key="6">
    <source>
        <dbReference type="ARBA" id="ARBA00022816"/>
    </source>
</evidence>
<reference evidence="14 15" key="1">
    <citation type="journal article" date="2021" name="DNA Res.">
        <title>Genome analysis of Candida subhashii reveals its hybrid nature and dual mitochondrial genome conformations.</title>
        <authorList>
            <person name="Mixao V."/>
            <person name="Hegedusova E."/>
            <person name="Saus E."/>
            <person name="Pryszcz L.P."/>
            <person name="Cillingova A."/>
            <person name="Nosek J."/>
            <person name="Gabaldon T."/>
        </authorList>
    </citation>
    <scope>NUCLEOTIDE SEQUENCE [LARGE SCALE GENOMIC DNA]</scope>
    <source>
        <strain evidence="14 15">CBS 10753</strain>
    </source>
</reference>